<keyword evidence="1" id="KW-0732">Signal</keyword>
<keyword evidence="2" id="KW-0677">Repeat</keyword>
<proteinExistence type="predicted"/>
<dbReference type="InterPro" id="IPR028994">
    <property type="entry name" value="Integrin_alpha_N"/>
</dbReference>
<evidence type="ECO:0000256" key="3">
    <source>
        <dbReference type="ARBA" id="ARBA00023180"/>
    </source>
</evidence>
<evidence type="ECO:0000313" key="4">
    <source>
        <dbReference type="EMBL" id="ASI91794.1"/>
    </source>
</evidence>
<dbReference type="Proteomes" id="UP000197092">
    <property type="component" value="Chromosome 2"/>
</dbReference>
<dbReference type="SMART" id="SM00191">
    <property type="entry name" value="Int_alpha"/>
    <property type="match status" value="7"/>
</dbReference>
<dbReference type="KEGG" id="vsh:BSZ05_18290"/>
<gene>
    <name evidence="4" type="ORF">BSZ05_18290</name>
</gene>
<evidence type="ECO:0000256" key="1">
    <source>
        <dbReference type="ARBA" id="ARBA00022729"/>
    </source>
</evidence>
<evidence type="ECO:0000313" key="5">
    <source>
        <dbReference type="Proteomes" id="UP000197092"/>
    </source>
</evidence>
<name>A0AAN1FJH5_9VIBR</name>
<evidence type="ECO:0008006" key="6">
    <source>
        <dbReference type="Google" id="ProtNLM"/>
    </source>
</evidence>
<organism evidence="4 5">
    <name type="scientific">Vibrio mediterranei</name>
    <dbReference type="NCBI Taxonomy" id="689"/>
    <lineage>
        <taxon>Bacteria</taxon>
        <taxon>Pseudomonadati</taxon>
        <taxon>Pseudomonadota</taxon>
        <taxon>Gammaproteobacteria</taxon>
        <taxon>Vibrionales</taxon>
        <taxon>Vibrionaceae</taxon>
        <taxon>Vibrio</taxon>
    </lineage>
</organism>
<dbReference type="InterPro" id="IPR013519">
    <property type="entry name" value="Int_alpha_beta-p"/>
</dbReference>
<sequence length="600" mass="63244">MVSLFRTFLLCILLVGCHHDSNETSPVPTAFNLTSIELIKGAVKSFDFQWQESEFAESYTLCQKAVLVSNECEPILENIAASATSVTIVLERILNDYTFFILAKNSVGTAKSSELTISPDLIQSSIGFVKPQINDSLDAFGQSIAISDYGLTLAVGALDESSSGTGLTADPKDNSAKSSGAVYIFQYLNGNWAQNTFLKASNTGAGDQFGYSIAISGNGQILAVGALQESSNTRGINGNEADNSSPLSGAVYVFQRQGNTWQQNAYLKASNSDALDAFGFSLSLNFDGTLLLVGAPGEAAKSSGIDGDASDNSARYSGASYLFERNGESWTQLHYIKASNPDINDSFGYDVSISHDGTKFAIGAPGEASASMGINNDQSDNSKVDSGAVYVFSHTAGVPKQEFYVKASNTDKNDQFGFSVTLNNDGSVMGVGAYKEAADTTVNGDQLNNSALDAGAVYVFSEDSGFKQEAYLKASNVNSSDRFGYDIKLDASGELLAVGSPHESSSTSGVQGDELLNDAPLSGAVYLFKKKANEWQQENYIKATNTDAGDNFGQSLALSGAGESLAVGATKESSDVTLNSSQINAPLDNTLPSSGAVYSY</sequence>
<dbReference type="PROSITE" id="PS51257">
    <property type="entry name" value="PROKAR_LIPOPROTEIN"/>
    <property type="match status" value="1"/>
</dbReference>
<dbReference type="PANTHER" id="PTHR36220">
    <property type="entry name" value="UNNAMED PRODUCT"/>
    <property type="match status" value="1"/>
</dbReference>
<dbReference type="InterPro" id="IPR011043">
    <property type="entry name" value="Gal_Oxase/kelch_b-propeller"/>
</dbReference>
<dbReference type="InterPro" id="IPR013517">
    <property type="entry name" value="FG-GAP"/>
</dbReference>
<dbReference type="PANTHER" id="PTHR36220:SF1">
    <property type="entry name" value="GAMMA TUBULIN COMPLEX COMPONENT C-TERMINAL DOMAIN-CONTAINING PROTEIN"/>
    <property type="match status" value="1"/>
</dbReference>
<dbReference type="Pfam" id="PF14312">
    <property type="entry name" value="FG-GAP_2"/>
    <property type="match status" value="4"/>
</dbReference>
<evidence type="ECO:0000256" key="2">
    <source>
        <dbReference type="ARBA" id="ARBA00022737"/>
    </source>
</evidence>
<dbReference type="AlphaFoldDB" id="A0AAN1FJH5"/>
<dbReference type="RefSeq" id="WP_088877882.1">
    <property type="nucleotide sequence ID" value="NZ_CP018309.1"/>
</dbReference>
<keyword evidence="3" id="KW-0325">Glycoprotein</keyword>
<protein>
    <recommendedName>
        <fullName evidence="6">Integrin</fullName>
    </recommendedName>
</protein>
<reference evidence="5" key="1">
    <citation type="submission" date="2016-12" db="EMBL/GenBank/DDBJ databases">
        <title>Comparative genomic analysis reveals the diversity, evolution, and environmental adaptation strategies of the genus Vibrio.</title>
        <authorList>
            <person name="Lin H."/>
            <person name="Wang X."/>
            <person name="Zhang X.-H."/>
        </authorList>
    </citation>
    <scope>NUCLEOTIDE SEQUENCE [LARGE SCALE GENOMIC DNA]</scope>
    <source>
        <strain evidence="5">QT6D1</strain>
    </source>
</reference>
<accession>A0AAN1FJH5</accession>
<dbReference type="SUPFAM" id="SSF50965">
    <property type="entry name" value="Galactose oxidase, central domain"/>
    <property type="match status" value="1"/>
</dbReference>
<dbReference type="Gene3D" id="2.130.10.130">
    <property type="entry name" value="Integrin alpha, N-terminal"/>
    <property type="match status" value="3"/>
</dbReference>
<dbReference type="EMBL" id="CP018309">
    <property type="protein sequence ID" value="ASI91794.1"/>
    <property type="molecule type" value="Genomic_DNA"/>
</dbReference>